<dbReference type="GO" id="GO:0000976">
    <property type="term" value="F:transcription cis-regulatory region binding"/>
    <property type="evidence" value="ECO:0007669"/>
    <property type="project" value="TreeGrafter"/>
</dbReference>
<organism evidence="4 5">
    <name type="scientific">Cellulomonas aerilata</name>
    <dbReference type="NCBI Taxonomy" id="515326"/>
    <lineage>
        <taxon>Bacteria</taxon>
        <taxon>Bacillati</taxon>
        <taxon>Actinomycetota</taxon>
        <taxon>Actinomycetes</taxon>
        <taxon>Micrococcales</taxon>
        <taxon>Cellulomonadaceae</taxon>
        <taxon>Cellulomonas</taxon>
    </lineage>
</organism>
<dbReference type="Gene3D" id="1.10.10.60">
    <property type="entry name" value="Homeodomain-like"/>
    <property type="match status" value="1"/>
</dbReference>
<evidence type="ECO:0000313" key="4">
    <source>
        <dbReference type="EMBL" id="GEO34931.1"/>
    </source>
</evidence>
<comment type="caution">
    <text evidence="4">The sequence shown here is derived from an EMBL/GenBank/DDBJ whole genome shotgun (WGS) entry which is preliminary data.</text>
</comment>
<evidence type="ECO:0000313" key="5">
    <source>
        <dbReference type="Proteomes" id="UP000321181"/>
    </source>
</evidence>
<dbReference type="InterPro" id="IPR050109">
    <property type="entry name" value="HTH-type_TetR-like_transc_reg"/>
</dbReference>
<dbReference type="PANTHER" id="PTHR30055">
    <property type="entry name" value="HTH-TYPE TRANSCRIPTIONAL REGULATOR RUTR"/>
    <property type="match status" value="1"/>
</dbReference>
<dbReference type="RefSeq" id="WP_146905386.1">
    <property type="nucleotide sequence ID" value="NZ_BAAARM010000001.1"/>
</dbReference>
<dbReference type="OrthoDB" id="3691941at2"/>
<dbReference type="PROSITE" id="PS50977">
    <property type="entry name" value="HTH_TETR_2"/>
    <property type="match status" value="1"/>
</dbReference>
<protein>
    <submittedName>
        <fullName evidence="4">TetR family transcriptional regulator</fullName>
    </submittedName>
</protein>
<name>A0A512DEP2_9CELL</name>
<reference evidence="4 5" key="1">
    <citation type="submission" date="2019-07" db="EMBL/GenBank/DDBJ databases">
        <title>Whole genome shotgun sequence of Cellulomonas aerilata NBRC 106308.</title>
        <authorList>
            <person name="Hosoyama A."/>
            <person name="Uohara A."/>
            <person name="Ohji S."/>
            <person name="Ichikawa N."/>
        </authorList>
    </citation>
    <scope>NUCLEOTIDE SEQUENCE [LARGE SCALE GENOMIC DNA]</scope>
    <source>
        <strain evidence="4 5">NBRC 106308</strain>
    </source>
</reference>
<accession>A0A512DEP2</accession>
<dbReference type="SUPFAM" id="SSF46689">
    <property type="entry name" value="Homeodomain-like"/>
    <property type="match status" value="1"/>
</dbReference>
<evidence type="ECO:0000256" key="2">
    <source>
        <dbReference type="PROSITE-ProRule" id="PRU00335"/>
    </source>
</evidence>
<feature type="DNA-binding region" description="H-T-H motif" evidence="2">
    <location>
        <begin position="35"/>
        <end position="54"/>
    </location>
</feature>
<proteinExistence type="predicted"/>
<evidence type="ECO:0000259" key="3">
    <source>
        <dbReference type="PROSITE" id="PS50977"/>
    </source>
</evidence>
<dbReference type="Pfam" id="PF00440">
    <property type="entry name" value="TetR_N"/>
    <property type="match status" value="1"/>
</dbReference>
<feature type="domain" description="HTH tetR-type" evidence="3">
    <location>
        <begin position="12"/>
        <end position="72"/>
    </location>
</feature>
<evidence type="ECO:0000256" key="1">
    <source>
        <dbReference type="ARBA" id="ARBA00023125"/>
    </source>
</evidence>
<dbReference type="InterPro" id="IPR009057">
    <property type="entry name" value="Homeodomain-like_sf"/>
</dbReference>
<gene>
    <name evidence="4" type="ORF">CAE01nite_26560</name>
</gene>
<dbReference type="EMBL" id="BJYY01000016">
    <property type="protein sequence ID" value="GEO34931.1"/>
    <property type="molecule type" value="Genomic_DNA"/>
</dbReference>
<dbReference type="GO" id="GO:0003700">
    <property type="term" value="F:DNA-binding transcription factor activity"/>
    <property type="evidence" value="ECO:0007669"/>
    <property type="project" value="TreeGrafter"/>
</dbReference>
<dbReference type="AlphaFoldDB" id="A0A512DEP2"/>
<keyword evidence="5" id="KW-1185">Reference proteome</keyword>
<keyword evidence="1 2" id="KW-0238">DNA-binding</keyword>
<dbReference type="PRINTS" id="PR00455">
    <property type="entry name" value="HTHTETR"/>
</dbReference>
<dbReference type="Gene3D" id="1.10.357.10">
    <property type="entry name" value="Tetracycline Repressor, domain 2"/>
    <property type="match status" value="1"/>
</dbReference>
<dbReference type="InterPro" id="IPR001647">
    <property type="entry name" value="HTH_TetR"/>
</dbReference>
<dbReference type="Proteomes" id="UP000321181">
    <property type="component" value="Unassembled WGS sequence"/>
</dbReference>
<sequence>MTPTPTARSTADARRADVVACALTVFARRGYHGTPVTAVADAAGISQAYVFRLFPTKTALFVAALELCYTQLRAELTAAASGARDGSPAQVLEAMGDAYARLVDERDLLMLQVHAQSASDVPEVRAAVRRGYGSVVEHARALAAGDDAGVRRFLALGQLYHLVVAADLAGVEEDWARVLTPGVLTGAVDAGLSTPDRGGVPA</sequence>
<dbReference type="PANTHER" id="PTHR30055:SF146">
    <property type="entry name" value="HTH-TYPE TRANSCRIPTIONAL DUAL REGULATOR CECR"/>
    <property type="match status" value="1"/>
</dbReference>